<feature type="compositionally biased region" description="Polar residues" evidence="12">
    <location>
        <begin position="1297"/>
        <end position="1309"/>
    </location>
</feature>
<dbReference type="Gene3D" id="3.30.40.10">
    <property type="entry name" value="Zinc/RING finger domain, C3HC4 (zinc finger)"/>
    <property type="match status" value="2"/>
</dbReference>
<dbReference type="SUPFAM" id="SSF57903">
    <property type="entry name" value="FYVE/PHD zinc finger"/>
    <property type="match status" value="2"/>
</dbReference>
<feature type="domain" description="PHD-type" evidence="13">
    <location>
        <begin position="1426"/>
        <end position="1474"/>
    </location>
</feature>
<keyword evidence="5" id="KW-0862">Zinc</keyword>
<feature type="compositionally biased region" description="Polar residues" evidence="12">
    <location>
        <begin position="1246"/>
        <end position="1276"/>
    </location>
</feature>
<dbReference type="CDD" id="cd01370">
    <property type="entry name" value="KISc_KIP3_like"/>
    <property type="match status" value="1"/>
</dbReference>
<evidence type="ECO:0000256" key="7">
    <source>
        <dbReference type="ARBA" id="ARBA00023054"/>
    </source>
</evidence>
<dbReference type="GO" id="GO:0003777">
    <property type="term" value="F:microtubule motor activity"/>
    <property type="evidence" value="ECO:0007669"/>
    <property type="project" value="InterPro"/>
</dbReference>
<feature type="domain" description="Kinesin motor" evidence="14">
    <location>
        <begin position="7"/>
        <end position="382"/>
    </location>
</feature>
<organism evidence="15 16">
    <name type="scientific">Rhizoctonia solani</name>
    <dbReference type="NCBI Taxonomy" id="456999"/>
    <lineage>
        <taxon>Eukaryota</taxon>
        <taxon>Fungi</taxon>
        <taxon>Dikarya</taxon>
        <taxon>Basidiomycota</taxon>
        <taxon>Agaricomycotina</taxon>
        <taxon>Agaricomycetes</taxon>
        <taxon>Cantharellales</taxon>
        <taxon>Ceratobasidiaceae</taxon>
        <taxon>Rhizoctonia</taxon>
    </lineage>
</organism>
<evidence type="ECO:0000256" key="9">
    <source>
        <dbReference type="PROSITE-ProRule" id="PRU00146"/>
    </source>
</evidence>
<dbReference type="Pfam" id="PF00628">
    <property type="entry name" value="PHD"/>
    <property type="match status" value="2"/>
</dbReference>
<evidence type="ECO:0000256" key="6">
    <source>
        <dbReference type="ARBA" id="ARBA00022840"/>
    </source>
</evidence>
<feature type="compositionally biased region" description="Low complexity" evidence="12">
    <location>
        <begin position="938"/>
        <end position="957"/>
    </location>
</feature>
<dbReference type="GO" id="GO:0007018">
    <property type="term" value="P:microtubule-based movement"/>
    <property type="evidence" value="ECO:0007669"/>
    <property type="project" value="InterPro"/>
</dbReference>
<evidence type="ECO:0000256" key="4">
    <source>
        <dbReference type="ARBA" id="ARBA00022771"/>
    </source>
</evidence>
<dbReference type="InterPro" id="IPR027417">
    <property type="entry name" value="P-loop_NTPase"/>
</dbReference>
<comment type="similarity">
    <text evidence="10">Belongs to the TRAFAC class myosin-kinesin ATPase superfamily. Kinesin family.</text>
</comment>
<dbReference type="Pfam" id="PF00225">
    <property type="entry name" value="Kinesin"/>
    <property type="match status" value="1"/>
</dbReference>
<dbReference type="InterPro" id="IPR019787">
    <property type="entry name" value="Znf_PHD-finger"/>
</dbReference>
<feature type="binding site" evidence="10">
    <location>
        <begin position="134"/>
        <end position="141"/>
    </location>
    <ligand>
        <name>ATP</name>
        <dbReference type="ChEBI" id="CHEBI:30616"/>
    </ligand>
</feature>
<dbReference type="Proteomes" id="UP000044841">
    <property type="component" value="Unassembled WGS sequence"/>
</dbReference>
<evidence type="ECO:0000256" key="1">
    <source>
        <dbReference type="ARBA" id="ARBA00022701"/>
    </source>
</evidence>
<dbReference type="EMBL" id="CYGV01001112">
    <property type="protein sequence ID" value="CUA70295.1"/>
    <property type="molecule type" value="Genomic_DNA"/>
</dbReference>
<feature type="region of interest" description="Disordered" evidence="12">
    <location>
        <begin position="1028"/>
        <end position="1059"/>
    </location>
</feature>
<dbReference type="InterPro" id="IPR019786">
    <property type="entry name" value="Zinc_finger_PHD-type_CS"/>
</dbReference>
<feature type="region of interest" description="Disordered" evidence="12">
    <location>
        <begin position="1239"/>
        <end position="1366"/>
    </location>
</feature>
<keyword evidence="4 9" id="KW-0863">Zinc-finger</keyword>
<dbReference type="PANTHER" id="PTHR47968:SF13">
    <property type="entry name" value="KINESIN-LIKE PROTEIN KIF19 ISOFORM X1"/>
    <property type="match status" value="1"/>
</dbReference>
<keyword evidence="1" id="KW-0493">Microtubule</keyword>
<feature type="region of interest" description="Disordered" evidence="12">
    <location>
        <begin position="665"/>
        <end position="734"/>
    </location>
</feature>
<evidence type="ECO:0000313" key="15">
    <source>
        <dbReference type="EMBL" id="CUA70295.1"/>
    </source>
</evidence>
<feature type="region of interest" description="Disordered" evidence="12">
    <location>
        <begin position="1796"/>
        <end position="1861"/>
    </location>
</feature>
<dbReference type="InterPro" id="IPR001752">
    <property type="entry name" value="Kinesin_motor_dom"/>
</dbReference>
<reference evidence="15 16" key="1">
    <citation type="submission" date="2015-07" db="EMBL/GenBank/DDBJ databases">
        <authorList>
            <person name="Noorani M."/>
        </authorList>
    </citation>
    <scope>NUCLEOTIDE SEQUENCE [LARGE SCALE GENOMIC DNA]</scope>
    <source>
        <strain evidence="15">BBA 69670</strain>
    </source>
</reference>
<dbReference type="InterPro" id="IPR027640">
    <property type="entry name" value="Kinesin-like_fam"/>
</dbReference>
<feature type="compositionally biased region" description="Basic and acidic residues" evidence="12">
    <location>
        <begin position="1041"/>
        <end position="1056"/>
    </location>
</feature>
<protein>
    <submittedName>
        <fullName evidence="15">Kinesin-like protein 6 [Schizosaccharomyces pombe 972h-]</fullName>
    </submittedName>
</protein>
<dbReference type="GO" id="GO:0008017">
    <property type="term" value="F:microtubule binding"/>
    <property type="evidence" value="ECO:0007669"/>
    <property type="project" value="InterPro"/>
</dbReference>
<dbReference type="SUPFAM" id="SSF52540">
    <property type="entry name" value="P-loop containing nucleoside triphosphate hydrolases"/>
    <property type="match status" value="1"/>
</dbReference>
<feature type="region of interest" description="Disordered" evidence="12">
    <location>
        <begin position="1732"/>
        <end position="1778"/>
    </location>
</feature>
<dbReference type="SMART" id="SM00129">
    <property type="entry name" value="KISc"/>
    <property type="match status" value="1"/>
</dbReference>
<feature type="compositionally biased region" description="Low complexity" evidence="12">
    <location>
        <begin position="1742"/>
        <end position="1755"/>
    </location>
</feature>
<sequence>MSNETSSIEVAVRIRPPTQDEHEKLPPPGYAGPSAFHGDGHLTSAPKLKPYPLRRVVVPCDDRSLTFDPPDEEASKVYESKGYFPGRKPFKDQLYIFDRVFDQDAQQIDVFEGTTKKLLDGILDGFNATVFAYGATGCGKTHTISGTDTDPGIIYLTMNELFQRIKEIESEQIVQVSVTFLEIYNEDIRDLLAEPGAYAPRGGLTLREDKSNRVIVTGLVSHSPATAEEVKQLVLDGNTRRTQSPTHANQTSSRSHAVLQINVTQSPRTASTTECQTSATLSIIDLAGSERASATRNMGERMLEGANINKSLLALGNCINALCATGGRTRHVPYRNSKLTRLLKFSLGGNCRTVMIVCVAPTSTHYEDTQNTLKYANRAKEIKTKVSRNFLNVDRHVAQYVEAISRLNDEVAELKAKLAGRVSGDNEADTRKKREAQAAALRARDEMQRKFDSAGQGLVDGARGQAAVAASKLRLAAYRARLQQLDAHPTPMGSDSDKQAERSLLINLASREESIIRGAEAQMASTTRANELFESQIRSIADRRLGDDLCNDVVRLDAKVKRVELEARKAEARANSLEGTVSELSEMVAALSGVIARSSVMMSDGASILRNVPADEFEDMANAVSGALTRISESNGQTLFNVLGQSVAVGQGSSSLLSFNGHVPTSISRKHSPPKPAARASRRSSVVANTSLNSALSPRRSFKSPRRSLTGRRQSSVSITLSKPPVPPPVARVPKKAVQWRDLAGEGSLDDARTAVAPEKVYPVPEAGSGPRPGSASEMEWEDAEDAIASTGTVPESSGKQKEILPPSGETCQLVAPPKRRGSRLDPGFLKSFGSGSKALGSLAEESPRTVRSELSDVSNKVRPGVSWAGPSSLPVPGSSTPTRTIAIATPSGDDSIVLPSKRGPGSVTKTARRRSGLGLAVAKARRRSSMIPTLSPSARNAAVAASTGGASSSSTGPQRQPVPTPTIASPQRSPFKIRMGSFGHTRRASSGRLSLMGPGPARQPLKAARMGNERFAGDLSVDLGSTMRMGAGSGRPLWNPDHDHGHPSENVDRNQKSAVTAGTPTRRLLGIGGHPPSARWSAHPYPSRGLIAVTALQAVTGITHLLSPPHSISPSTNMATGMNYDFLYQPSSSSIHQPHVPGSDPSLATEIMPAPPPLSAFSRVNGKGQTIVRAAKSTQKKRASAIDTVMALSPNITHGEQQQVAATTLPTDPIGMDPLVKEQVPQNSVELVENATARKRARLSRQPSVPVSLATRASSRQLRNSPLTGDENSVTPEGVAPSQRAATAPITDREFSTTAPANSGTLAPTQRRPGRPRGKKAHGLASSSPSSLTPRSASLATRDVRPGPNSAVGVKSEPIDEPLLTHVDPPSEPLDQLINGMDEVHANVEPVPPVKIALSRRKGKGKDNVTEVGGDHETDGQHSNNAACECCSLQGGHLVFCDGCPRSFHLLCLNPPLDELKEETWYCQTCTAKRNNIKPPPHKYKLETSAKRINIHNLFDDLMHNLACESPKVFALPEDIRVHFKDVATSNAGAYMDSGDVIRERVNRHGFVEERDPYRLRDRHGALVLCCQCGTSASSSTMDDRIHSNGDFNNRGRPIISCDYCRLHWHMDCLEPPLAVLPANGRKWMCPNHSAHSMPKIRIPKSGGRVVSITKPGQRNNGNIEVVDSEPVQLNPQAMRAAYEEVRINGQRYRVPEETIVLDFWNKAKRNRMREVSWNPPLAPLQAIQTATPARSAQDVLTPSSSPLTSLSSLSDHEEEEEYDLPSAQDHARQRKDDMAAAELLHSFHIQVRSASSANSIADDTQRTEHSANTRGSSPLSSILSDGSEDYTEKIPSTSKGTSNNFHSLNPPVPRAPTNGIKIIPKAGSFAIRIPASKVVPRPVIRTSPQPKRSAQPHPSPSRSEPAPLSTVGVISSVNSKLFTSSGADIDGSTSNSTKAPLDNDELSPAEIAKLKKIKELISIKGEEALMKFLRS</sequence>
<evidence type="ECO:0000259" key="13">
    <source>
        <dbReference type="PROSITE" id="PS50016"/>
    </source>
</evidence>
<evidence type="ECO:0000256" key="2">
    <source>
        <dbReference type="ARBA" id="ARBA00022723"/>
    </source>
</evidence>
<evidence type="ECO:0000256" key="3">
    <source>
        <dbReference type="ARBA" id="ARBA00022741"/>
    </source>
</evidence>
<feature type="compositionally biased region" description="Low complexity" evidence="12">
    <location>
        <begin position="1817"/>
        <end position="1827"/>
    </location>
</feature>
<feature type="region of interest" description="Disordered" evidence="12">
    <location>
        <begin position="1882"/>
        <end position="1911"/>
    </location>
</feature>
<feature type="compositionally biased region" description="Basic residues" evidence="12">
    <location>
        <begin position="700"/>
        <end position="710"/>
    </location>
</feature>
<feature type="compositionally biased region" description="Polar residues" evidence="12">
    <location>
        <begin position="711"/>
        <end position="721"/>
    </location>
</feature>
<feature type="compositionally biased region" description="Basic residues" evidence="12">
    <location>
        <begin position="1313"/>
        <end position="1323"/>
    </location>
</feature>
<accession>A0A0K6FVI7</accession>
<dbReference type="InterPro" id="IPR013083">
    <property type="entry name" value="Znf_RING/FYVE/PHD"/>
</dbReference>
<dbReference type="Gene3D" id="3.40.850.10">
    <property type="entry name" value="Kinesin motor domain"/>
    <property type="match status" value="1"/>
</dbReference>
<dbReference type="InterPro" id="IPR001965">
    <property type="entry name" value="Znf_PHD"/>
</dbReference>
<keyword evidence="8 10" id="KW-0505">Motor protein</keyword>
<evidence type="ECO:0000256" key="12">
    <source>
        <dbReference type="SAM" id="MobiDB-lite"/>
    </source>
</evidence>
<dbReference type="GO" id="GO:0005524">
    <property type="term" value="F:ATP binding"/>
    <property type="evidence" value="ECO:0007669"/>
    <property type="project" value="UniProtKB-UniRule"/>
</dbReference>
<dbReference type="GO" id="GO:0008270">
    <property type="term" value="F:zinc ion binding"/>
    <property type="evidence" value="ECO:0007669"/>
    <property type="project" value="UniProtKB-KW"/>
</dbReference>
<dbReference type="InterPro" id="IPR036961">
    <property type="entry name" value="Kinesin_motor_dom_sf"/>
</dbReference>
<feature type="region of interest" description="Disordered" evidence="12">
    <location>
        <begin position="790"/>
        <end position="978"/>
    </location>
</feature>
<feature type="coiled-coil region" evidence="11">
    <location>
        <begin position="553"/>
        <end position="587"/>
    </location>
</feature>
<dbReference type="CDD" id="cd15534">
    <property type="entry name" value="PHD2_PHF12_Rco1"/>
    <property type="match status" value="1"/>
</dbReference>
<dbReference type="PROSITE" id="PS50016">
    <property type="entry name" value="ZF_PHD_2"/>
    <property type="match status" value="1"/>
</dbReference>
<dbReference type="SMART" id="SM00249">
    <property type="entry name" value="PHD"/>
    <property type="match status" value="2"/>
</dbReference>
<evidence type="ECO:0000256" key="5">
    <source>
        <dbReference type="ARBA" id="ARBA00022833"/>
    </source>
</evidence>
<evidence type="ECO:0000313" key="16">
    <source>
        <dbReference type="Proteomes" id="UP000044841"/>
    </source>
</evidence>
<evidence type="ECO:0000256" key="10">
    <source>
        <dbReference type="PROSITE-ProRule" id="PRU00283"/>
    </source>
</evidence>
<feature type="region of interest" description="Disordered" evidence="12">
    <location>
        <begin position="1"/>
        <end position="43"/>
    </location>
</feature>
<keyword evidence="3 10" id="KW-0547">Nucleotide-binding</keyword>
<feature type="compositionally biased region" description="Polar residues" evidence="12">
    <location>
        <begin position="1836"/>
        <end position="1849"/>
    </location>
</feature>
<feature type="compositionally biased region" description="Polar residues" evidence="12">
    <location>
        <begin position="1926"/>
        <end position="1940"/>
    </location>
</feature>
<name>A0A0K6FVI7_9AGAM</name>
<gene>
    <name evidence="15" type="ORF">RSOLAG22IIIB_00650</name>
</gene>
<feature type="compositionally biased region" description="Basic and acidic residues" evidence="12">
    <location>
        <begin position="1406"/>
        <end position="1420"/>
    </location>
</feature>
<dbReference type="PROSITE" id="PS01359">
    <property type="entry name" value="ZF_PHD_1"/>
    <property type="match status" value="1"/>
</dbReference>
<feature type="region of interest" description="Disordered" evidence="12">
    <location>
        <begin position="1401"/>
        <end position="1420"/>
    </location>
</feature>
<dbReference type="PROSITE" id="PS50067">
    <property type="entry name" value="KINESIN_MOTOR_2"/>
    <property type="match status" value="1"/>
</dbReference>
<proteinExistence type="inferred from homology"/>
<evidence type="ECO:0000256" key="11">
    <source>
        <dbReference type="SAM" id="Coils"/>
    </source>
</evidence>
<feature type="region of interest" description="Disordered" evidence="12">
    <location>
        <begin position="1926"/>
        <end position="1947"/>
    </location>
</feature>
<dbReference type="InterPro" id="IPR019821">
    <property type="entry name" value="Kinesin_motor_CS"/>
</dbReference>
<keyword evidence="7 11" id="KW-0175">Coiled coil</keyword>
<keyword evidence="2" id="KW-0479">Metal-binding</keyword>
<dbReference type="PROSITE" id="PS00411">
    <property type="entry name" value="KINESIN_MOTOR_1"/>
    <property type="match status" value="1"/>
</dbReference>
<dbReference type="CDD" id="cd15539">
    <property type="entry name" value="PHD1_AIRE"/>
    <property type="match status" value="1"/>
</dbReference>
<feature type="compositionally biased region" description="Low complexity" evidence="12">
    <location>
        <begin position="1325"/>
        <end position="1342"/>
    </location>
</feature>
<dbReference type="GO" id="GO:0005874">
    <property type="term" value="C:microtubule"/>
    <property type="evidence" value="ECO:0007669"/>
    <property type="project" value="UniProtKB-KW"/>
</dbReference>
<evidence type="ECO:0000259" key="14">
    <source>
        <dbReference type="PROSITE" id="PS50067"/>
    </source>
</evidence>
<dbReference type="InterPro" id="IPR011011">
    <property type="entry name" value="Znf_FYVE_PHD"/>
</dbReference>
<dbReference type="PRINTS" id="PR00380">
    <property type="entry name" value="KINESINHEAVY"/>
</dbReference>
<dbReference type="PANTHER" id="PTHR47968">
    <property type="entry name" value="CENTROMERE PROTEIN E"/>
    <property type="match status" value="1"/>
</dbReference>
<evidence type="ECO:0000256" key="8">
    <source>
        <dbReference type="ARBA" id="ARBA00023175"/>
    </source>
</evidence>
<keyword evidence="16" id="KW-1185">Reference proteome</keyword>
<feature type="compositionally biased region" description="Low complexity" evidence="12">
    <location>
        <begin position="677"/>
        <end position="688"/>
    </location>
</feature>
<feature type="region of interest" description="Disordered" evidence="12">
    <location>
        <begin position="986"/>
        <end position="1005"/>
    </location>
</feature>
<keyword evidence="6 10" id="KW-0067">ATP-binding</keyword>
<feature type="compositionally biased region" description="Basic and acidic residues" evidence="12">
    <location>
        <begin position="846"/>
        <end position="855"/>
    </location>
</feature>